<feature type="signal peptide" evidence="1">
    <location>
        <begin position="1"/>
        <end position="19"/>
    </location>
</feature>
<protein>
    <recommendedName>
        <fullName evidence="4">DUF4625 domain-containing protein</fullName>
    </recommendedName>
</protein>
<accession>A0A2R3Z5B6</accession>
<dbReference type="Proteomes" id="UP000241507">
    <property type="component" value="Chromosome"/>
</dbReference>
<dbReference type="OrthoDB" id="1495190at2"/>
<dbReference type="KEGG" id="grs:C7S20_09095"/>
<dbReference type="AlphaFoldDB" id="A0A2R3Z5B6"/>
<evidence type="ECO:0000313" key="3">
    <source>
        <dbReference type="Proteomes" id="UP000241507"/>
    </source>
</evidence>
<organism evidence="2 3">
    <name type="scientific">Christiangramia fulva</name>
    <dbReference type="NCBI Taxonomy" id="2126553"/>
    <lineage>
        <taxon>Bacteria</taxon>
        <taxon>Pseudomonadati</taxon>
        <taxon>Bacteroidota</taxon>
        <taxon>Flavobacteriia</taxon>
        <taxon>Flavobacteriales</taxon>
        <taxon>Flavobacteriaceae</taxon>
        <taxon>Christiangramia</taxon>
    </lineage>
</organism>
<name>A0A2R3Z5B6_9FLAO</name>
<proteinExistence type="predicted"/>
<feature type="chain" id="PRO_5015320389" description="DUF4625 domain-containing protein" evidence="1">
    <location>
        <begin position="20"/>
        <end position="135"/>
    </location>
</feature>
<gene>
    <name evidence="2" type="ORF">C7S20_09095</name>
</gene>
<keyword evidence="1" id="KW-0732">Signal</keyword>
<sequence length="135" mass="14731">MKYALKAALLLFLTINLSSCEKDEGIPPELNFKTGAGYTSSDATLASGTVLKVGIEADRTEDKDNLKVFNVSKSIDGGTPETVLNKSLTDDQGVHFEYDFTETLEGESGQVNVYTFTITNRDGITNQLELEITIE</sequence>
<dbReference type="EMBL" id="CP028136">
    <property type="protein sequence ID" value="AVR45414.1"/>
    <property type="molecule type" value="Genomic_DNA"/>
</dbReference>
<keyword evidence="3" id="KW-1185">Reference proteome</keyword>
<evidence type="ECO:0000313" key="2">
    <source>
        <dbReference type="EMBL" id="AVR45414.1"/>
    </source>
</evidence>
<dbReference type="RefSeq" id="WP_107012192.1">
    <property type="nucleotide sequence ID" value="NZ_CP028136.1"/>
</dbReference>
<evidence type="ECO:0008006" key="4">
    <source>
        <dbReference type="Google" id="ProtNLM"/>
    </source>
</evidence>
<evidence type="ECO:0000256" key="1">
    <source>
        <dbReference type="SAM" id="SignalP"/>
    </source>
</evidence>
<reference evidence="3" key="1">
    <citation type="submission" date="2018-03" db="EMBL/GenBank/DDBJ databases">
        <title>Gramella fulva sp. nov., isolated from a dry surface of tidal flat.</title>
        <authorList>
            <person name="Hwang S.H."/>
            <person name="Hwang W.M."/>
            <person name="Kang K."/>
            <person name="Ahn T.-Y."/>
        </authorList>
    </citation>
    <scope>NUCLEOTIDE SEQUENCE [LARGE SCALE GENOMIC DNA]</scope>
    <source>
        <strain evidence="3">SH35</strain>
    </source>
</reference>